<dbReference type="GO" id="GO:0016020">
    <property type="term" value="C:membrane"/>
    <property type="evidence" value="ECO:0007669"/>
    <property type="project" value="InterPro"/>
</dbReference>
<evidence type="ECO:0000256" key="2">
    <source>
        <dbReference type="ARBA" id="ARBA00022741"/>
    </source>
</evidence>
<dbReference type="PROSITE" id="PS00211">
    <property type="entry name" value="ABC_TRANSPORTER_1"/>
    <property type="match status" value="1"/>
</dbReference>
<dbReference type="InterPro" id="IPR027417">
    <property type="entry name" value="P-loop_NTPase"/>
</dbReference>
<dbReference type="PROSITE" id="PS50893">
    <property type="entry name" value="ABC_TRANSPORTER_2"/>
    <property type="match status" value="1"/>
</dbReference>
<protein>
    <submittedName>
        <fullName evidence="5">Phosphate ABC transporter ATP-binding protein</fullName>
    </submittedName>
</protein>
<organism evidence="5 6">
    <name type="scientific">Alicyclobacillus mengziensis</name>
    <dbReference type="NCBI Taxonomy" id="2931921"/>
    <lineage>
        <taxon>Bacteria</taxon>
        <taxon>Bacillati</taxon>
        <taxon>Bacillota</taxon>
        <taxon>Bacilli</taxon>
        <taxon>Bacillales</taxon>
        <taxon>Alicyclobacillaceae</taxon>
        <taxon>Alicyclobacillus</taxon>
    </lineage>
</organism>
<dbReference type="CDD" id="cd03260">
    <property type="entry name" value="ABC_PstB_phosphate_transporter"/>
    <property type="match status" value="1"/>
</dbReference>
<dbReference type="Proteomes" id="UP000663505">
    <property type="component" value="Chromosome"/>
</dbReference>
<dbReference type="InterPro" id="IPR005670">
    <property type="entry name" value="PstB-like"/>
</dbReference>
<evidence type="ECO:0000313" key="6">
    <source>
        <dbReference type="Proteomes" id="UP000663505"/>
    </source>
</evidence>
<keyword evidence="6" id="KW-1185">Reference proteome</keyword>
<gene>
    <name evidence="5" type="ORF">JZ786_03475</name>
</gene>
<dbReference type="PANTHER" id="PTHR43423:SF1">
    <property type="entry name" value="ABC TRANSPORTER I FAMILY MEMBER 17"/>
    <property type="match status" value="1"/>
</dbReference>
<dbReference type="GO" id="GO:0035435">
    <property type="term" value="P:phosphate ion transmembrane transport"/>
    <property type="evidence" value="ECO:0007669"/>
    <property type="project" value="InterPro"/>
</dbReference>
<dbReference type="InterPro" id="IPR003439">
    <property type="entry name" value="ABC_transporter-like_ATP-bd"/>
</dbReference>
<proteinExistence type="predicted"/>
<keyword evidence="3 5" id="KW-0067">ATP-binding</keyword>
<dbReference type="AlphaFoldDB" id="A0A9X7W0T0"/>
<dbReference type="InterPro" id="IPR017871">
    <property type="entry name" value="ABC_transporter-like_CS"/>
</dbReference>
<dbReference type="GO" id="GO:0016887">
    <property type="term" value="F:ATP hydrolysis activity"/>
    <property type="evidence" value="ECO:0007669"/>
    <property type="project" value="InterPro"/>
</dbReference>
<sequence length="271" mass="29962">MTDSSNDTGIAINFHEVKKTFRERGKETEVLKGVTGTVPSGTVLTLVGPSGSGKSTLLSMCNLLLSPDEGEVYVNGKEIRDWSIPDLRKTVGMAFQTPTLFPGTVLDNLSLGPKLRGEQLDNPGYWLREIDLPEDLQDRSVEELSGGQRQRIALVRTLINEPSILLLDEVTSSLDPVSTQVVETLITDWRKKTGATVLWVTHHLEQARRLGDITWYLEAGELLEARSTEDFFARPENERARMFVNDPEDMKVVAETVATSTSMVSSTQGGK</sequence>
<reference evidence="5 6" key="1">
    <citation type="submission" date="2021-02" db="EMBL/GenBank/DDBJ databases">
        <title>Alicyclobacillus curvatus sp. nov. and Alicyclobacillus mengziensis sp. nov., two acidophilic bacteria isolated from acid mine drainage.</title>
        <authorList>
            <person name="Huang Y."/>
        </authorList>
    </citation>
    <scope>NUCLEOTIDE SEQUENCE [LARGE SCALE GENOMIC DNA]</scope>
    <source>
        <strain evidence="5 6">S30H14</strain>
    </source>
</reference>
<dbReference type="EMBL" id="CP071182">
    <property type="protein sequence ID" value="QSO48087.1"/>
    <property type="molecule type" value="Genomic_DNA"/>
</dbReference>
<dbReference type="KEGG" id="afx:JZ786_03475"/>
<dbReference type="SMART" id="SM00382">
    <property type="entry name" value="AAA"/>
    <property type="match status" value="1"/>
</dbReference>
<dbReference type="Gene3D" id="3.40.50.300">
    <property type="entry name" value="P-loop containing nucleotide triphosphate hydrolases"/>
    <property type="match status" value="1"/>
</dbReference>
<dbReference type="Pfam" id="PF00005">
    <property type="entry name" value="ABC_tran"/>
    <property type="match status" value="1"/>
</dbReference>
<evidence type="ECO:0000256" key="1">
    <source>
        <dbReference type="ARBA" id="ARBA00022448"/>
    </source>
</evidence>
<dbReference type="PANTHER" id="PTHR43423">
    <property type="entry name" value="ABC TRANSPORTER I FAMILY MEMBER 17"/>
    <property type="match status" value="1"/>
</dbReference>
<dbReference type="RefSeq" id="WP_206657422.1">
    <property type="nucleotide sequence ID" value="NZ_CP071182.1"/>
</dbReference>
<evidence type="ECO:0000313" key="5">
    <source>
        <dbReference type="EMBL" id="QSO48087.1"/>
    </source>
</evidence>
<evidence type="ECO:0000256" key="3">
    <source>
        <dbReference type="ARBA" id="ARBA00022840"/>
    </source>
</evidence>
<keyword evidence="1" id="KW-0813">Transport</keyword>
<feature type="domain" description="ABC transporter" evidence="4">
    <location>
        <begin position="12"/>
        <end position="244"/>
    </location>
</feature>
<accession>A0A9X7W0T0</accession>
<dbReference type="GO" id="GO:0005524">
    <property type="term" value="F:ATP binding"/>
    <property type="evidence" value="ECO:0007669"/>
    <property type="project" value="UniProtKB-KW"/>
</dbReference>
<dbReference type="SUPFAM" id="SSF52540">
    <property type="entry name" value="P-loop containing nucleoside triphosphate hydrolases"/>
    <property type="match status" value="1"/>
</dbReference>
<dbReference type="InterPro" id="IPR003593">
    <property type="entry name" value="AAA+_ATPase"/>
</dbReference>
<name>A0A9X7W0T0_9BACL</name>
<evidence type="ECO:0000259" key="4">
    <source>
        <dbReference type="PROSITE" id="PS50893"/>
    </source>
</evidence>
<dbReference type="GO" id="GO:0005315">
    <property type="term" value="F:phosphate transmembrane transporter activity"/>
    <property type="evidence" value="ECO:0007669"/>
    <property type="project" value="InterPro"/>
</dbReference>
<keyword evidence="2" id="KW-0547">Nucleotide-binding</keyword>